<accession>A0A8H7UG98</accession>
<dbReference type="PANTHER" id="PTHR12616:SF8">
    <property type="entry name" value="VACUOLAR PROTEIN SORTING-ASSOCIATED PROTEIN 8 HOMOLOG"/>
    <property type="match status" value="1"/>
</dbReference>
<dbReference type="GO" id="GO:0006623">
    <property type="term" value="P:protein targeting to vacuole"/>
    <property type="evidence" value="ECO:0007669"/>
    <property type="project" value="InterPro"/>
</dbReference>
<gene>
    <name evidence="6" type="ORF">INT44_003581</name>
</gene>
<dbReference type="EMBL" id="JAEPRA010000009">
    <property type="protein sequence ID" value="KAG2180577.1"/>
    <property type="molecule type" value="Genomic_DNA"/>
</dbReference>
<feature type="domain" description="VPS8-like TPR-like repeats" evidence="5">
    <location>
        <begin position="1750"/>
        <end position="1889"/>
    </location>
</feature>
<evidence type="ECO:0000259" key="5">
    <source>
        <dbReference type="Pfam" id="PF25066"/>
    </source>
</evidence>
<dbReference type="Pfam" id="PF25066">
    <property type="entry name" value="TPR_VPS8_2"/>
    <property type="match status" value="1"/>
</dbReference>
<feature type="non-terminal residue" evidence="6">
    <location>
        <position position="1"/>
    </location>
</feature>
<feature type="region of interest" description="Disordered" evidence="2">
    <location>
        <begin position="320"/>
        <end position="344"/>
    </location>
</feature>
<feature type="compositionally biased region" description="Polar residues" evidence="2">
    <location>
        <begin position="20"/>
        <end position="29"/>
    </location>
</feature>
<dbReference type="Pfam" id="PF23412">
    <property type="entry name" value="zf_RING_Vps8"/>
    <property type="match status" value="1"/>
</dbReference>
<sequence length="1995" mass="222096">MEGSVQPSIQEPASEGLKPENSTSTSSVKFRSNYDSLLKEVLDESSEDEQEIQINSFDIDVNAATAELPVELRAALEDRALAEKYLANLRSFMSQHQRSLSIASVQSMKGDHPNTNGQAFSSLEDNAPNPQSRKELYPFTNLKDNPLRNIRLVHGIQSVAVLEQKFNALKIPELELPTMPETTIRAKLDELEKIKDDLQIHLQGGPLASQDRSNDMHTSAKQKKISQLLEDVVSEIGFYEEFANKSKYLSLENILNESDSSEDEFMDSETLDTESGINNFDSLSDVSKSSGPNFMFATSPSMPSTPALLSPSALPQGILFSPSTSPARRVTSNSPDARTFPPSLLRVKSSSASITSSLSRHSSEQDFQWNSDTYKGSPGSNINHDLSRELSMTLGENEKDNLEPWEAFKWTPLRKISDHLHSEAVRHNGGLPTVMAVSGVIAIGTTRGLVLVYDYSQNLRCILGDESQSNDSGPVTSIAISADHTAVACGHSRGSIVVWDLAYPNQPVRKIHPIPYSQVPGASSGGSQPAPRKEGHIQDSAILHIGFVGLKKTDIVSGDDRGMAFYHVLYKVVMVNAIETTRILGRYQNLSLENASAGKLTQPVAGLSSDSSAAKPKRPSTVFAMQPLPLGQAMHIAETFGLVALLTPYKMIIVGLKPSPQTQYKYVKPKSSAHFHHNPLTSKGLANEQPNTPLDSTSESLSGCLSWLPVMKLGGVKSRQNGKADKKDDDNKSDPTLAFSWGQHLIIIQVAVESQLTNKSKDPSRSSVVATSSRNKYGRLEFTKCGEWRCRDNIVALQWINRQILIILTSNDSMIVFDPKTMSETERVNIKSKKLVFHDSFTTALKDLAQETMGSDAKFTSSGDDNHSVGHRIIEMAYHHSLRSYKGRLFLLGVDHIFIGTLLSWADRIIALVQSGDFLEGIALATSFYIGKSTQTVLGLPEDEHARHQIVGDKLLELLNASLNYTFSSTRTYEGMVDEMSGGGSVLFHDLALGCTEACIRMNNQDFLFDVAYERFADAGVKGVFLEVLEPYILQNELCDFPPAIMKDLVAHYSHKRYFTRLENIIWRVNPQCLDIDQVISTCQREGLYSAMIFVWNRSMNDYVSPVVELLKVIRMVLKAENSNTVETTGAEYFLRLHSTASNSFPTVADVASATIKAESMREGAEHIFNYLKSILTGKLYPDNTPLPSQESNVARSAVYSFIFSGRCVVWPRMGGKLILTAEGGDGSSEPTYPYLRLLLRFNAVKFLDALEVAFEDPWLNGSDDMLSSGFDDEMPGKVVSRQIIINTLLDVIGGTNSPPAPRPNPIPSISASTVKSSGSDWNGILNNNRFAKPTQQHQNLIYLYIFISRNLHKYTTFILLPPTILHRILKTLAEEHDAATQDAREQAVQNLLTVYTPTEADQMVLLYEEAGFCQVLENIYRRDSKYRKLVETYIKDTKRFATLFESIEELIDVKSKLTDRQKADVRQAVLLRIPRLVEIDGQKTAELVQRYFGGDHEDMIRRLEDEQEVDDEESRLAVDQHVFFYLRGLLEPEVPQPDQDDTTTAKPIDFTAVLDQTWQKMVPDVDAKLHERYVDLMCQFDPSGVYNYLNTTLDVSYNLTTVLKSCEKYGVLDAVVWIMEKSGDPQGALTKVLDIVREQITIVLNLLRHHHSTNAHEDSPPWTLTEQNIVNDCLTRIRGVLRVGTHLCENSSRKLALANSTVVSQDDNQGFASLMMLTSPSTLTRQINSKHSNIATSAPFLSPRAFVHKPNAENESEDLWFKLLDTYVESSISVIAAIGGALKKGSPDRQPIHMPSNLHDSIVSSFKSFVQSILTSLLLSTSSPHVSLPRLLLRLIQSQAKGDTTFADFRDIFLGMLDTYKYEGHLLEMTNRLFEQDLFVGVRSVIQKKSRGWRPRRIVCEICHLTLLDLSILQKPFAFDVDDNDVATDQAHLEGGEQGESSTTISRATQPKDGIVLFRCGHGYHRACLEMQLGTNPLINWVCMQCDQVSAVAR</sequence>
<feature type="region of interest" description="Disordered" evidence="2">
    <location>
        <begin position="356"/>
        <end position="382"/>
    </location>
</feature>
<dbReference type="InterPro" id="IPR059070">
    <property type="entry name" value="TPR_VPS8_2"/>
</dbReference>
<evidence type="ECO:0000256" key="2">
    <source>
        <dbReference type="SAM" id="MobiDB-lite"/>
    </source>
</evidence>
<feature type="region of interest" description="Disordered" evidence="2">
    <location>
        <begin position="1"/>
        <end position="29"/>
    </location>
</feature>
<dbReference type="GO" id="GO:0034058">
    <property type="term" value="P:endosomal vesicle fusion"/>
    <property type="evidence" value="ECO:0007669"/>
    <property type="project" value="TreeGrafter"/>
</dbReference>
<evidence type="ECO:0000259" key="4">
    <source>
        <dbReference type="Pfam" id="PF23412"/>
    </source>
</evidence>
<feature type="compositionally biased region" description="Polar residues" evidence="2">
    <location>
        <begin position="273"/>
        <end position="284"/>
    </location>
</feature>
<dbReference type="OrthoDB" id="289913at2759"/>
<feature type="compositionally biased region" description="Polar residues" evidence="2">
    <location>
        <begin position="321"/>
        <end position="336"/>
    </location>
</feature>
<evidence type="ECO:0000256" key="1">
    <source>
        <dbReference type="ARBA" id="ARBA00009422"/>
    </source>
</evidence>
<dbReference type="Proteomes" id="UP000612746">
    <property type="component" value="Unassembled WGS sequence"/>
</dbReference>
<feature type="compositionally biased region" description="Polar residues" evidence="2">
    <location>
        <begin position="688"/>
        <end position="700"/>
    </location>
</feature>
<keyword evidence="7" id="KW-1185">Reference proteome</keyword>
<dbReference type="SUPFAM" id="SSF50978">
    <property type="entry name" value="WD40 repeat-like"/>
    <property type="match status" value="1"/>
</dbReference>
<name>A0A8H7UG98_9FUNG</name>
<protein>
    <recommendedName>
        <fullName evidence="8">Vacuolar protein sorting-associated protein 8 central domain-containing protein</fullName>
    </recommendedName>
</protein>
<dbReference type="InterPro" id="IPR056939">
    <property type="entry name" value="Znf_RING_Vps8"/>
</dbReference>
<evidence type="ECO:0000313" key="7">
    <source>
        <dbReference type="Proteomes" id="UP000612746"/>
    </source>
</evidence>
<dbReference type="GO" id="GO:0030897">
    <property type="term" value="C:HOPS complex"/>
    <property type="evidence" value="ECO:0007669"/>
    <property type="project" value="TreeGrafter"/>
</dbReference>
<evidence type="ECO:0000259" key="3">
    <source>
        <dbReference type="Pfam" id="PF12816"/>
    </source>
</evidence>
<dbReference type="InterPro" id="IPR045111">
    <property type="entry name" value="Vps41/Vps8"/>
</dbReference>
<feature type="compositionally biased region" description="Polar residues" evidence="2">
    <location>
        <begin position="1"/>
        <end position="11"/>
    </location>
</feature>
<organism evidence="6 7">
    <name type="scientific">Umbelopsis vinacea</name>
    <dbReference type="NCBI Taxonomy" id="44442"/>
    <lineage>
        <taxon>Eukaryota</taxon>
        <taxon>Fungi</taxon>
        <taxon>Fungi incertae sedis</taxon>
        <taxon>Mucoromycota</taxon>
        <taxon>Mucoromycotina</taxon>
        <taxon>Umbelopsidomycetes</taxon>
        <taxon>Umbelopsidales</taxon>
        <taxon>Umbelopsidaceae</taxon>
        <taxon>Umbelopsis</taxon>
    </lineage>
</organism>
<feature type="domain" description="Vps8 RING finger" evidence="4">
    <location>
        <begin position="1948"/>
        <end position="1987"/>
    </location>
</feature>
<comment type="caution">
    <text evidence="6">The sequence shown here is derived from an EMBL/GenBank/DDBJ whole genome shotgun (WGS) entry which is preliminary data.</text>
</comment>
<evidence type="ECO:0000313" key="6">
    <source>
        <dbReference type="EMBL" id="KAG2180577.1"/>
    </source>
</evidence>
<feature type="region of interest" description="Disordered" evidence="2">
    <location>
        <begin position="107"/>
        <end position="131"/>
    </location>
</feature>
<dbReference type="InterPro" id="IPR036322">
    <property type="entry name" value="WD40_repeat_dom_sf"/>
</dbReference>
<dbReference type="Gene3D" id="2.130.10.10">
    <property type="entry name" value="YVTN repeat-like/Quinoprotein amine dehydrogenase"/>
    <property type="match status" value="1"/>
</dbReference>
<proteinExistence type="inferred from homology"/>
<dbReference type="PANTHER" id="PTHR12616">
    <property type="entry name" value="VACUOLAR PROTEIN SORTING VPS41"/>
    <property type="match status" value="1"/>
</dbReference>
<feature type="compositionally biased region" description="Acidic residues" evidence="2">
    <location>
        <begin position="259"/>
        <end position="272"/>
    </location>
</feature>
<evidence type="ECO:0008006" key="8">
    <source>
        <dbReference type="Google" id="ProtNLM"/>
    </source>
</evidence>
<dbReference type="Pfam" id="PF23410">
    <property type="entry name" value="Beta-prop_VPS8"/>
    <property type="match status" value="1"/>
</dbReference>
<feature type="compositionally biased region" description="Polar residues" evidence="2">
    <location>
        <begin position="365"/>
        <end position="382"/>
    </location>
</feature>
<dbReference type="GO" id="GO:0005770">
    <property type="term" value="C:late endosome"/>
    <property type="evidence" value="ECO:0007669"/>
    <property type="project" value="TreeGrafter"/>
</dbReference>
<dbReference type="InterPro" id="IPR025941">
    <property type="entry name" value="Vps8_central_dom"/>
</dbReference>
<feature type="domain" description="Vacuolar protein sorting-associated protein 8 central" evidence="3">
    <location>
        <begin position="1024"/>
        <end position="1255"/>
    </location>
</feature>
<dbReference type="InterPro" id="IPR015943">
    <property type="entry name" value="WD40/YVTN_repeat-like_dom_sf"/>
</dbReference>
<reference evidence="6" key="1">
    <citation type="submission" date="2020-12" db="EMBL/GenBank/DDBJ databases">
        <title>Metabolic potential, ecology and presence of endohyphal bacteria is reflected in genomic diversity of Mucoromycotina.</title>
        <authorList>
            <person name="Muszewska A."/>
            <person name="Okrasinska A."/>
            <person name="Steczkiewicz K."/>
            <person name="Drgas O."/>
            <person name="Orlowska M."/>
            <person name="Perlinska-Lenart U."/>
            <person name="Aleksandrzak-Piekarczyk T."/>
            <person name="Szatraj K."/>
            <person name="Zielenkiewicz U."/>
            <person name="Pilsyk S."/>
            <person name="Malc E."/>
            <person name="Mieczkowski P."/>
            <person name="Kruszewska J.S."/>
            <person name="Biernat P."/>
            <person name="Pawlowska J."/>
        </authorList>
    </citation>
    <scope>NUCLEOTIDE SEQUENCE</scope>
    <source>
        <strain evidence="6">WA0000051536</strain>
    </source>
</reference>
<comment type="similarity">
    <text evidence="1">Belongs to the VPS8 family.</text>
</comment>
<dbReference type="Pfam" id="PF12816">
    <property type="entry name" value="TPR_Vps8"/>
    <property type="match status" value="1"/>
</dbReference>
<feature type="region of interest" description="Disordered" evidence="2">
    <location>
        <begin position="259"/>
        <end position="284"/>
    </location>
</feature>
<feature type="region of interest" description="Disordered" evidence="2">
    <location>
        <begin position="677"/>
        <end position="700"/>
    </location>
</feature>